<dbReference type="SUPFAM" id="SSF52833">
    <property type="entry name" value="Thioredoxin-like"/>
    <property type="match status" value="1"/>
</dbReference>
<keyword evidence="4" id="KW-1015">Disulfide bond</keyword>
<gene>
    <name evidence="8" type="ORF">L1F33_07410</name>
</gene>
<evidence type="ECO:0000256" key="2">
    <source>
        <dbReference type="ARBA" id="ARBA00022729"/>
    </source>
</evidence>
<accession>A0ABY5SVC5</accession>
<feature type="domain" description="Thioredoxin-like fold" evidence="7">
    <location>
        <begin position="62"/>
        <end position="246"/>
    </location>
</feature>
<dbReference type="EMBL" id="CP092471">
    <property type="protein sequence ID" value="UVI38105.1"/>
    <property type="molecule type" value="Genomic_DNA"/>
</dbReference>
<dbReference type="RefSeq" id="WP_265557303.1">
    <property type="nucleotide sequence ID" value="NZ_CP092471.1"/>
</dbReference>
<keyword evidence="9" id="KW-1185">Reference proteome</keyword>
<dbReference type="Proteomes" id="UP001065265">
    <property type="component" value="Chromosome"/>
</dbReference>
<evidence type="ECO:0000256" key="4">
    <source>
        <dbReference type="ARBA" id="ARBA00023157"/>
    </source>
</evidence>
<sequence>MTTTIRPILATLALPLAMALASCGSGEAGDAAEAVAGEPVAEVAPPAGQQWTDTVAITDSDGYLLGNPDAPIKLVEYASLSCPACAAFAVEGVDELKEKYVDTGRVSFELRNQIHGPHDLILARLVRCGQKEAYHPRSEVVWKNLQEVLQPVFDNQEAFGQALELPEQQRFVQGAQVAGFYDFFSRLGLSRDEAQTCLADFSSMETIANNSTQQSNELEITGTPTFIVNGRKLDGVSSWSSLEPVLQQAGAR</sequence>
<dbReference type="InterPro" id="IPR012336">
    <property type="entry name" value="Thioredoxin-like_fold"/>
</dbReference>
<evidence type="ECO:0000256" key="5">
    <source>
        <dbReference type="ARBA" id="ARBA00023284"/>
    </source>
</evidence>
<evidence type="ECO:0000256" key="1">
    <source>
        <dbReference type="ARBA" id="ARBA00005791"/>
    </source>
</evidence>
<dbReference type="Gene3D" id="1.10.40.110">
    <property type="match status" value="1"/>
</dbReference>
<name>A0ABY5SVC5_9SPHN</name>
<dbReference type="Pfam" id="PF13462">
    <property type="entry name" value="Thioredoxin_4"/>
    <property type="match status" value="1"/>
</dbReference>
<keyword evidence="3" id="KW-0560">Oxidoreductase</keyword>
<dbReference type="PANTHER" id="PTHR13887:SF14">
    <property type="entry name" value="DISULFIDE BOND FORMATION PROTEIN D"/>
    <property type="match status" value="1"/>
</dbReference>
<protein>
    <submittedName>
        <fullName evidence="8">DsbA family protein</fullName>
    </submittedName>
</protein>
<keyword evidence="5" id="KW-0676">Redox-active center</keyword>
<dbReference type="PROSITE" id="PS51257">
    <property type="entry name" value="PROKAR_LIPOPROTEIN"/>
    <property type="match status" value="1"/>
</dbReference>
<dbReference type="PANTHER" id="PTHR13887">
    <property type="entry name" value="GLUTATHIONE S-TRANSFERASE KAPPA"/>
    <property type="match status" value="1"/>
</dbReference>
<feature type="signal peptide" evidence="6">
    <location>
        <begin position="1"/>
        <end position="28"/>
    </location>
</feature>
<dbReference type="InterPro" id="IPR036249">
    <property type="entry name" value="Thioredoxin-like_sf"/>
</dbReference>
<evidence type="ECO:0000313" key="8">
    <source>
        <dbReference type="EMBL" id="UVI38105.1"/>
    </source>
</evidence>
<comment type="similarity">
    <text evidence="1">Belongs to the thioredoxin family. DsbA subfamily.</text>
</comment>
<evidence type="ECO:0000256" key="6">
    <source>
        <dbReference type="SAM" id="SignalP"/>
    </source>
</evidence>
<reference evidence="8" key="1">
    <citation type="submission" date="2022-02" db="EMBL/GenBank/DDBJ databases">
        <title>Qipengyuania spongiae sp. nov., isolated from marine sponge.</title>
        <authorList>
            <person name="Li Z."/>
            <person name="Zhang M."/>
        </authorList>
    </citation>
    <scope>NUCLEOTIDE SEQUENCE</scope>
    <source>
        <strain evidence="8">PHS-Z21</strain>
    </source>
</reference>
<evidence type="ECO:0000259" key="7">
    <source>
        <dbReference type="Pfam" id="PF13462"/>
    </source>
</evidence>
<evidence type="ECO:0000313" key="9">
    <source>
        <dbReference type="Proteomes" id="UP001065265"/>
    </source>
</evidence>
<feature type="chain" id="PRO_5045543415" evidence="6">
    <location>
        <begin position="29"/>
        <end position="252"/>
    </location>
</feature>
<proteinExistence type="inferred from homology"/>
<evidence type="ECO:0000256" key="3">
    <source>
        <dbReference type="ARBA" id="ARBA00023002"/>
    </source>
</evidence>
<dbReference type="Gene3D" id="3.40.30.10">
    <property type="entry name" value="Glutaredoxin"/>
    <property type="match status" value="1"/>
</dbReference>
<organism evidence="8 9">
    <name type="scientific">Qipengyuania spongiae</name>
    <dbReference type="NCBI Taxonomy" id="2909673"/>
    <lineage>
        <taxon>Bacteria</taxon>
        <taxon>Pseudomonadati</taxon>
        <taxon>Pseudomonadota</taxon>
        <taxon>Alphaproteobacteria</taxon>
        <taxon>Sphingomonadales</taxon>
        <taxon>Erythrobacteraceae</taxon>
        <taxon>Qipengyuania</taxon>
    </lineage>
</organism>
<keyword evidence="2 6" id="KW-0732">Signal</keyword>